<protein>
    <submittedName>
        <fullName evidence="1">Uncharacterized protein</fullName>
    </submittedName>
</protein>
<accession>X6ME85</accession>
<proteinExistence type="predicted"/>
<organism evidence="1 2">
    <name type="scientific">Reticulomyxa filosa</name>
    <dbReference type="NCBI Taxonomy" id="46433"/>
    <lineage>
        <taxon>Eukaryota</taxon>
        <taxon>Sar</taxon>
        <taxon>Rhizaria</taxon>
        <taxon>Retaria</taxon>
        <taxon>Foraminifera</taxon>
        <taxon>Monothalamids</taxon>
        <taxon>Reticulomyxidae</taxon>
        <taxon>Reticulomyxa</taxon>
    </lineage>
</organism>
<keyword evidence="2" id="KW-1185">Reference proteome</keyword>
<evidence type="ECO:0000313" key="1">
    <source>
        <dbReference type="EMBL" id="ETO12318.1"/>
    </source>
</evidence>
<reference evidence="1 2" key="1">
    <citation type="journal article" date="2013" name="Curr. Biol.">
        <title>The Genome of the Foraminiferan Reticulomyxa filosa.</title>
        <authorList>
            <person name="Glockner G."/>
            <person name="Hulsmann N."/>
            <person name="Schleicher M."/>
            <person name="Noegel A.A."/>
            <person name="Eichinger L."/>
            <person name="Gallinger C."/>
            <person name="Pawlowski J."/>
            <person name="Sierra R."/>
            <person name="Euteneuer U."/>
            <person name="Pillet L."/>
            <person name="Moustafa A."/>
            <person name="Platzer M."/>
            <person name="Groth M."/>
            <person name="Szafranski K."/>
            <person name="Schliwa M."/>
        </authorList>
    </citation>
    <scope>NUCLEOTIDE SEQUENCE [LARGE SCALE GENOMIC DNA]</scope>
</reference>
<dbReference type="EMBL" id="ASPP01021523">
    <property type="protein sequence ID" value="ETO12318.1"/>
    <property type="molecule type" value="Genomic_DNA"/>
</dbReference>
<feature type="non-terminal residue" evidence="1">
    <location>
        <position position="1"/>
    </location>
</feature>
<evidence type="ECO:0000313" key="2">
    <source>
        <dbReference type="Proteomes" id="UP000023152"/>
    </source>
</evidence>
<name>X6ME85_RETFI</name>
<dbReference type="AlphaFoldDB" id="X6ME85"/>
<sequence length="160" mass="18843">AFDEKHQFSKKLGDKPKDFDEKYDISSKVEQVRSNEKVQCVCNKVTEFAYTGWSFLGQLVTETKQRVNEIESRKTIAHEENSPFSYEPESDGNFTQKSISLLGDFFLSFFFVFLSKVIRQIICFLKFKLVHIMSFLLKFNIYFHNIPQMQQITTLRGRNL</sequence>
<dbReference type="Proteomes" id="UP000023152">
    <property type="component" value="Unassembled WGS sequence"/>
</dbReference>
<comment type="caution">
    <text evidence="1">The sequence shown here is derived from an EMBL/GenBank/DDBJ whole genome shotgun (WGS) entry which is preliminary data.</text>
</comment>
<gene>
    <name evidence="1" type="ORF">RFI_25057</name>
</gene>